<accession>A0A7X3FMM6</accession>
<reference evidence="1 2" key="1">
    <citation type="journal article" date="2019" name="Microorganisms">
        <title>Paenibacillus lutrae sp. nov., A Chitinolytic Species Isolated from A River Otter in Castril Natural Park, Granada, Spain.</title>
        <authorList>
            <person name="Rodriguez M."/>
            <person name="Reina J.C."/>
            <person name="Bejar V."/>
            <person name="Llamas I."/>
        </authorList>
    </citation>
    <scope>NUCLEOTIDE SEQUENCE [LARGE SCALE GENOMIC DNA]</scope>
    <source>
        <strain evidence="1 2">N10</strain>
    </source>
</reference>
<dbReference type="EMBL" id="RHLK01000027">
    <property type="protein sequence ID" value="MVP02518.1"/>
    <property type="molecule type" value="Genomic_DNA"/>
</dbReference>
<dbReference type="RefSeq" id="WP_157338871.1">
    <property type="nucleotide sequence ID" value="NZ_RHLK01000027.1"/>
</dbReference>
<protein>
    <submittedName>
        <fullName evidence="1">DUF2508 family protein</fullName>
    </submittedName>
</protein>
<dbReference type="Proteomes" id="UP000490800">
    <property type="component" value="Unassembled WGS sequence"/>
</dbReference>
<gene>
    <name evidence="1" type="ORF">EDM21_23840</name>
</gene>
<organism evidence="1 2">
    <name type="scientific">Paenibacillus lutrae</name>
    <dbReference type="NCBI Taxonomy" id="2078573"/>
    <lineage>
        <taxon>Bacteria</taxon>
        <taxon>Bacillati</taxon>
        <taxon>Bacillota</taxon>
        <taxon>Bacilli</taxon>
        <taxon>Bacillales</taxon>
        <taxon>Paenibacillaceae</taxon>
        <taxon>Paenibacillus</taxon>
    </lineage>
</organism>
<keyword evidence="2" id="KW-1185">Reference proteome</keyword>
<sequence>MSELKISPQLFQRKGRTEEEDKQDLLKEIRKAHLQWVSAQHHFEHALEQDEIDYAIYAMEAAEKRYEMLLRQAKTLKIVTTYIHVVKEVQ</sequence>
<dbReference type="OrthoDB" id="2649829at2"/>
<evidence type="ECO:0000313" key="2">
    <source>
        <dbReference type="Proteomes" id="UP000490800"/>
    </source>
</evidence>
<comment type="caution">
    <text evidence="1">The sequence shown here is derived from an EMBL/GenBank/DDBJ whole genome shotgun (WGS) entry which is preliminary data.</text>
</comment>
<evidence type="ECO:0000313" key="1">
    <source>
        <dbReference type="EMBL" id="MVP02518.1"/>
    </source>
</evidence>
<proteinExistence type="predicted"/>
<dbReference type="Pfam" id="PF10704">
    <property type="entry name" value="DUF2508"/>
    <property type="match status" value="1"/>
</dbReference>
<name>A0A7X3FMM6_9BACL</name>
<dbReference type="InterPro" id="IPR019644">
    <property type="entry name" value="DUF2508"/>
</dbReference>
<dbReference type="AlphaFoldDB" id="A0A7X3FMM6"/>